<organism evidence="3 4">
    <name type="scientific">Paenibacillus lactis</name>
    <dbReference type="NCBI Taxonomy" id="228574"/>
    <lineage>
        <taxon>Bacteria</taxon>
        <taxon>Bacillati</taxon>
        <taxon>Bacillota</taxon>
        <taxon>Bacilli</taxon>
        <taxon>Bacillales</taxon>
        <taxon>Paenibacillaceae</taxon>
        <taxon>Paenibacillus</taxon>
    </lineage>
</organism>
<protein>
    <submittedName>
        <fullName evidence="3">ABC-type glycerol-3-phosphate transport system substrate-binding protein</fullName>
    </submittedName>
</protein>
<dbReference type="InterPro" id="IPR050490">
    <property type="entry name" value="Bact_solute-bd_prot1"/>
</dbReference>
<keyword evidence="2" id="KW-0732">Signal</keyword>
<evidence type="ECO:0000256" key="2">
    <source>
        <dbReference type="SAM" id="SignalP"/>
    </source>
</evidence>
<feature type="signal peptide" evidence="2">
    <location>
        <begin position="1"/>
        <end position="24"/>
    </location>
</feature>
<dbReference type="PANTHER" id="PTHR43649:SF12">
    <property type="entry name" value="DIACETYLCHITOBIOSE BINDING PROTEIN DASA"/>
    <property type="match status" value="1"/>
</dbReference>
<gene>
    <name evidence="3" type="ORF">J2Z18_004043</name>
</gene>
<comment type="caution">
    <text evidence="3">The sequence shown here is derived from an EMBL/GenBank/DDBJ whole genome shotgun (WGS) entry which is preliminary data.</text>
</comment>
<feature type="chain" id="PRO_5046309384" evidence="2">
    <location>
        <begin position="25"/>
        <end position="465"/>
    </location>
</feature>
<dbReference type="GeneID" id="95405966"/>
<dbReference type="SUPFAM" id="SSF53850">
    <property type="entry name" value="Periplasmic binding protein-like II"/>
    <property type="match status" value="1"/>
</dbReference>
<dbReference type="Pfam" id="PF01547">
    <property type="entry name" value="SBP_bac_1"/>
    <property type="match status" value="1"/>
</dbReference>
<reference evidence="3 4" key="1">
    <citation type="submission" date="2021-03" db="EMBL/GenBank/DDBJ databases">
        <title>Genomic Encyclopedia of Type Strains, Phase IV (KMG-IV): sequencing the most valuable type-strain genomes for metagenomic binning, comparative biology and taxonomic classification.</title>
        <authorList>
            <person name="Goeker M."/>
        </authorList>
    </citation>
    <scope>NUCLEOTIDE SEQUENCE [LARGE SCALE GENOMIC DNA]</scope>
    <source>
        <strain evidence="3 4">DSM 15596</strain>
    </source>
</reference>
<dbReference type="PANTHER" id="PTHR43649">
    <property type="entry name" value="ARABINOSE-BINDING PROTEIN-RELATED"/>
    <property type="match status" value="1"/>
</dbReference>
<feature type="compositionally biased region" description="Low complexity" evidence="1">
    <location>
        <begin position="33"/>
        <end position="45"/>
    </location>
</feature>
<dbReference type="EMBL" id="JAGGKI010000011">
    <property type="protein sequence ID" value="MBP1894934.1"/>
    <property type="molecule type" value="Genomic_DNA"/>
</dbReference>
<sequence length="465" mass="52234">MRVRKLLVLLLGLVLLLAACSGGSGNPSSGTQETVESETNSGTENETSKEPGETENSGGEEEEVYRTPEMDFDLGGKTIKVVSWWDMTNQERNPDEIAKKKNLDALMEKHNFKIEYIAIDFGEYQEKVTASLLAGEPIGDIVRLGKNYTIPALVKQDLLWPIDEYTKNVRAFDQLASNQIFTYEGRGYGFSETRGNTVQGIFYNRTLMNQLGLKPLQDYVNEDQWNWDTFIQVAKDSNKDTNNDGKLDTWGLANSSLIEHALYSNNTGLTKENKQTLEDPATLEALNFVSRLATEKIARPTEGGDWREPSQFFRQGNTLMYAGALYELGGIKTDMPDFDIGFVPFPKGPNATTYHTLEGAYQALAIPKSVENPEQLLYIWEKINDIDSIYEYPDQADYETVFSTEDDLNNARLAAPNLIVLEHGSFPKLPYWEFVGELNEGISVSTVVEKYKSTFQAAIDEVYGK</sequence>
<evidence type="ECO:0000256" key="1">
    <source>
        <dbReference type="SAM" id="MobiDB-lite"/>
    </source>
</evidence>
<feature type="region of interest" description="Disordered" evidence="1">
    <location>
        <begin position="22"/>
        <end position="69"/>
    </location>
</feature>
<name>A0ABS4FFA9_9BACL</name>
<dbReference type="Proteomes" id="UP000706926">
    <property type="component" value="Unassembled WGS sequence"/>
</dbReference>
<evidence type="ECO:0000313" key="3">
    <source>
        <dbReference type="EMBL" id="MBP1894934.1"/>
    </source>
</evidence>
<keyword evidence="4" id="KW-1185">Reference proteome</keyword>
<dbReference type="RefSeq" id="WP_007130196.1">
    <property type="nucleotide sequence ID" value="NZ_BOSA01000008.1"/>
</dbReference>
<dbReference type="Gene3D" id="3.40.190.10">
    <property type="entry name" value="Periplasmic binding protein-like II"/>
    <property type="match status" value="1"/>
</dbReference>
<dbReference type="InterPro" id="IPR006059">
    <property type="entry name" value="SBP"/>
</dbReference>
<accession>A0ABS4FFA9</accession>
<proteinExistence type="predicted"/>
<evidence type="ECO:0000313" key="4">
    <source>
        <dbReference type="Proteomes" id="UP000706926"/>
    </source>
</evidence>
<dbReference type="PROSITE" id="PS51257">
    <property type="entry name" value="PROKAR_LIPOPROTEIN"/>
    <property type="match status" value="1"/>
</dbReference>